<evidence type="ECO:0008006" key="4">
    <source>
        <dbReference type="Google" id="ProtNLM"/>
    </source>
</evidence>
<reference evidence="2 3" key="1">
    <citation type="journal article" date="2016" name="Nat. Commun.">
        <title>Thousands of microbial genomes shed light on interconnected biogeochemical processes in an aquifer system.</title>
        <authorList>
            <person name="Anantharaman K."/>
            <person name="Brown C.T."/>
            <person name="Hug L.A."/>
            <person name="Sharon I."/>
            <person name="Castelle C.J."/>
            <person name="Probst A.J."/>
            <person name="Thomas B.C."/>
            <person name="Singh A."/>
            <person name="Wilkins M.J."/>
            <person name="Karaoz U."/>
            <person name="Brodie E.L."/>
            <person name="Williams K.H."/>
            <person name="Hubbard S.S."/>
            <person name="Banfield J.F."/>
        </authorList>
    </citation>
    <scope>NUCLEOTIDE SEQUENCE [LARGE SCALE GENOMIC DNA]</scope>
</reference>
<accession>A0A1F6CS27</accession>
<keyword evidence="1" id="KW-0472">Membrane</keyword>
<keyword evidence="1" id="KW-0812">Transmembrane</keyword>
<evidence type="ECO:0000313" key="3">
    <source>
        <dbReference type="Proteomes" id="UP000176445"/>
    </source>
</evidence>
<organism evidence="2 3">
    <name type="scientific">Candidatus Kaiserbacteria bacterium RIFCSPHIGHO2_01_FULL_54_36b</name>
    <dbReference type="NCBI Taxonomy" id="1798483"/>
    <lineage>
        <taxon>Bacteria</taxon>
        <taxon>Candidatus Kaiseribacteriota</taxon>
    </lineage>
</organism>
<protein>
    <recommendedName>
        <fullName evidence="4">DUF5666 domain-containing protein</fullName>
    </recommendedName>
</protein>
<evidence type="ECO:0000313" key="2">
    <source>
        <dbReference type="EMBL" id="OGG51953.1"/>
    </source>
</evidence>
<name>A0A1F6CS27_9BACT</name>
<gene>
    <name evidence="2" type="ORF">A2704_00270</name>
</gene>
<sequence length="164" mass="17223">MPTLPIFALPNKKILLAAVASGASLVLVGAFLYFGNTEAFAKGIGGTLPQSSGDKVYLAAPAAAAIPLEGKVAMREMHIANNGLMLLRGATVLSNSRGTLRVGMTWGAADFTWMVQTDSGTEFLTSKGVKQTREDIRVGDVVTITGHLIGNSTEPTIDATFVRE</sequence>
<evidence type="ECO:0000256" key="1">
    <source>
        <dbReference type="SAM" id="Phobius"/>
    </source>
</evidence>
<dbReference type="EMBL" id="MFKW01000008">
    <property type="protein sequence ID" value="OGG51953.1"/>
    <property type="molecule type" value="Genomic_DNA"/>
</dbReference>
<proteinExistence type="predicted"/>
<keyword evidence="1" id="KW-1133">Transmembrane helix</keyword>
<dbReference type="AlphaFoldDB" id="A0A1F6CS27"/>
<feature type="transmembrane region" description="Helical" evidence="1">
    <location>
        <begin position="14"/>
        <end position="34"/>
    </location>
</feature>
<comment type="caution">
    <text evidence="2">The sequence shown here is derived from an EMBL/GenBank/DDBJ whole genome shotgun (WGS) entry which is preliminary data.</text>
</comment>
<dbReference type="Proteomes" id="UP000176445">
    <property type="component" value="Unassembled WGS sequence"/>
</dbReference>